<evidence type="ECO:0000256" key="1">
    <source>
        <dbReference type="SAM" id="MobiDB-lite"/>
    </source>
</evidence>
<accession>A0ABP0H6H7</accession>
<feature type="compositionally biased region" description="Polar residues" evidence="1">
    <location>
        <begin position="1"/>
        <end position="14"/>
    </location>
</feature>
<feature type="region of interest" description="Disordered" evidence="1">
    <location>
        <begin position="1"/>
        <end position="45"/>
    </location>
</feature>
<feature type="compositionally biased region" description="Low complexity" evidence="1">
    <location>
        <begin position="21"/>
        <end position="41"/>
    </location>
</feature>
<feature type="region of interest" description="Disordered" evidence="1">
    <location>
        <begin position="331"/>
        <end position="373"/>
    </location>
</feature>
<proteinExistence type="predicted"/>
<dbReference type="Proteomes" id="UP001642484">
    <property type="component" value="Unassembled WGS sequence"/>
</dbReference>
<gene>
    <name evidence="2" type="ORF">CCMP2556_LOCUS293</name>
</gene>
<evidence type="ECO:0000313" key="2">
    <source>
        <dbReference type="EMBL" id="CAK8985829.1"/>
    </source>
</evidence>
<feature type="compositionally biased region" description="Basic and acidic residues" evidence="1">
    <location>
        <begin position="355"/>
        <end position="364"/>
    </location>
</feature>
<reference evidence="2 3" key="1">
    <citation type="submission" date="2024-02" db="EMBL/GenBank/DDBJ databases">
        <authorList>
            <person name="Chen Y."/>
            <person name="Shah S."/>
            <person name="Dougan E. K."/>
            <person name="Thang M."/>
            <person name="Chan C."/>
        </authorList>
    </citation>
    <scope>NUCLEOTIDE SEQUENCE [LARGE SCALE GENOMIC DNA]</scope>
</reference>
<organism evidence="2 3">
    <name type="scientific">Durusdinium trenchii</name>
    <dbReference type="NCBI Taxonomy" id="1381693"/>
    <lineage>
        <taxon>Eukaryota</taxon>
        <taxon>Sar</taxon>
        <taxon>Alveolata</taxon>
        <taxon>Dinophyceae</taxon>
        <taxon>Suessiales</taxon>
        <taxon>Symbiodiniaceae</taxon>
        <taxon>Durusdinium</taxon>
    </lineage>
</organism>
<comment type="caution">
    <text evidence="2">The sequence shown here is derived from an EMBL/GenBank/DDBJ whole genome shotgun (WGS) entry which is preliminary data.</text>
</comment>
<keyword evidence="3" id="KW-1185">Reference proteome</keyword>
<evidence type="ECO:0000313" key="3">
    <source>
        <dbReference type="Proteomes" id="UP001642484"/>
    </source>
</evidence>
<name>A0ABP0H6H7_9DINO</name>
<sequence length="471" mass="54069">MDDGASSQQSSTASVHYVQPSSLKSASKTSKTMTSASSTTKPLPNRVAHKVMHMVNLMTASLMTVALQINLEGRMGMWEIACSENSWLTSAANDHGINSRRINYAQGYDIYRDETWERLKQERRQDRPRKLWFSLPCTRWCQWTQVNYNTPEKKEVLESMRRRERRMLRKAKDFILDSLDDDPNINIYFEWTFPCSGWSQKPMVELEAELHHRGIPWEQCRMDGCNYGMMDKNETGYLHKRWVIKTTDELFWKNFRAKVCPKNHKHVLIQGLETSRSAYYPKRSTGNVNLLLSDIYVSKIVYGMILALKMHYLLKNHMMILNQQVVNDYGTGSAPSTGPPVPTAPAEEPSSIVPPDEKRRKTDHDDSDLFNVNESPLLGLSNLRSALQAMQLRESMMRVGTSLRWLASDYDLADSMTKKRPDCRTGLTKYLSKRLWCIAFDPSFTAAKKNAKSGRTAVRAIDEAARPDLSF</sequence>
<dbReference type="EMBL" id="CAXAMN010000004">
    <property type="protein sequence ID" value="CAK8985829.1"/>
    <property type="molecule type" value="Genomic_DNA"/>
</dbReference>
<protein>
    <submittedName>
        <fullName evidence="2">Uncharacterized protein</fullName>
    </submittedName>
</protein>